<dbReference type="PROSITE" id="PS00478">
    <property type="entry name" value="LIM_DOMAIN_1"/>
    <property type="match status" value="2"/>
</dbReference>
<dbReference type="PROSITE" id="PS50023">
    <property type="entry name" value="LIM_DOMAIN_2"/>
    <property type="match status" value="1"/>
</dbReference>
<dbReference type="PANTHER" id="PTHR24208:SF166">
    <property type="entry name" value="LIM HOMEOBOX TRANSCRIPTION FACTOR 1 ALPHA, ISOFORM B"/>
    <property type="match status" value="1"/>
</dbReference>
<dbReference type="Gene3D" id="1.10.10.60">
    <property type="entry name" value="Homeodomain-like"/>
    <property type="match status" value="1"/>
</dbReference>
<dbReference type="SUPFAM" id="SSF46689">
    <property type="entry name" value="Homeodomain-like"/>
    <property type="match status" value="1"/>
</dbReference>
<evidence type="ECO:0000259" key="12">
    <source>
        <dbReference type="PROSITE" id="PS50023"/>
    </source>
</evidence>
<organism evidence="14 15">
    <name type="scientific">Intoshia linei</name>
    <dbReference type="NCBI Taxonomy" id="1819745"/>
    <lineage>
        <taxon>Eukaryota</taxon>
        <taxon>Metazoa</taxon>
        <taxon>Spiralia</taxon>
        <taxon>Lophotrochozoa</taxon>
        <taxon>Mesozoa</taxon>
        <taxon>Orthonectida</taxon>
        <taxon>Rhopaluridae</taxon>
        <taxon>Intoshia</taxon>
    </lineage>
</organism>
<evidence type="ECO:0000256" key="8">
    <source>
        <dbReference type="ARBA" id="ARBA00023242"/>
    </source>
</evidence>
<protein>
    <submittedName>
        <fullName evidence="14">Uncharacterized protein</fullName>
    </submittedName>
</protein>
<accession>A0A177B8M3</accession>
<dbReference type="Proteomes" id="UP000078046">
    <property type="component" value="Unassembled WGS sequence"/>
</dbReference>
<evidence type="ECO:0000256" key="10">
    <source>
        <dbReference type="PROSITE-ProRule" id="PRU00125"/>
    </source>
</evidence>
<evidence type="ECO:0000256" key="1">
    <source>
        <dbReference type="ARBA" id="ARBA00004123"/>
    </source>
</evidence>
<keyword evidence="5 10" id="KW-0440">LIM domain</keyword>
<keyword evidence="4 10" id="KW-0862">Zinc</keyword>
<feature type="domain" description="LIM zinc-binding" evidence="12">
    <location>
        <begin position="19"/>
        <end position="84"/>
    </location>
</feature>
<evidence type="ECO:0000256" key="5">
    <source>
        <dbReference type="ARBA" id="ARBA00023038"/>
    </source>
</evidence>
<dbReference type="InterPro" id="IPR050453">
    <property type="entry name" value="LIM_Homeobox_TF"/>
</dbReference>
<dbReference type="EMBL" id="LWCA01000126">
    <property type="protein sequence ID" value="OAF70638.1"/>
    <property type="molecule type" value="Genomic_DNA"/>
</dbReference>
<dbReference type="PROSITE" id="PS50071">
    <property type="entry name" value="HOMEOBOX_2"/>
    <property type="match status" value="1"/>
</dbReference>
<dbReference type="GO" id="GO:0030182">
    <property type="term" value="P:neuron differentiation"/>
    <property type="evidence" value="ECO:0007669"/>
    <property type="project" value="TreeGrafter"/>
</dbReference>
<dbReference type="InterPro" id="IPR001781">
    <property type="entry name" value="Znf_LIM"/>
</dbReference>
<dbReference type="AlphaFoldDB" id="A0A177B8M3"/>
<keyword evidence="6 9" id="KW-0238">DNA-binding</keyword>
<keyword evidence="15" id="KW-1185">Reference proteome</keyword>
<evidence type="ECO:0000313" key="14">
    <source>
        <dbReference type="EMBL" id="OAF70638.1"/>
    </source>
</evidence>
<feature type="DNA-binding region" description="Homeobox" evidence="9">
    <location>
        <begin position="153"/>
        <end position="212"/>
    </location>
</feature>
<feature type="domain" description="Homeobox" evidence="13">
    <location>
        <begin position="151"/>
        <end position="211"/>
    </location>
</feature>
<keyword evidence="3" id="KW-0677">Repeat</keyword>
<dbReference type="CDD" id="cd00086">
    <property type="entry name" value="homeodomain"/>
    <property type="match status" value="1"/>
</dbReference>
<sequence>MLYKDQYEANVSLFCGMPKVCHLCRLHFTQNDCCVLFTYDKKHFHFHQGCLMCKVCNQNVINDRTFYRDNSVFCNNHYNEKYQLNCSACNKCIRADDWCKIIGTNYFHISCLNCFHCKEHITDYIHCSFNNGYLFCGKHPELSQTQPVVKNKTRRARTHISRSKVKVLEECFNVEQIPNRARLSAIADMTSLSYRLVKVWHQNKRASERRISRNVAILGSKNIVSSNQK</sequence>
<evidence type="ECO:0000256" key="2">
    <source>
        <dbReference type="ARBA" id="ARBA00022723"/>
    </source>
</evidence>
<evidence type="ECO:0000259" key="13">
    <source>
        <dbReference type="PROSITE" id="PS50071"/>
    </source>
</evidence>
<dbReference type="SMART" id="SM00389">
    <property type="entry name" value="HOX"/>
    <property type="match status" value="1"/>
</dbReference>
<dbReference type="InterPro" id="IPR001356">
    <property type="entry name" value="HD"/>
</dbReference>
<keyword evidence="8 9" id="KW-0539">Nucleus</keyword>
<reference evidence="14 15" key="1">
    <citation type="submission" date="2016-04" db="EMBL/GenBank/DDBJ databases">
        <title>The genome of Intoshia linei affirms orthonectids as highly simplified spiralians.</title>
        <authorList>
            <person name="Mikhailov K.V."/>
            <person name="Slusarev G.S."/>
            <person name="Nikitin M.A."/>
            <person name="Logacheva M.D."/>
            <person name="Penin A."/>
            <person name="Aleoshin V."/>
            <person name="Panchin Y.V."/>
        </authorList>
    </citation>
    <scope>NUCLEOTIDE SEQUENCE [LARGE SCALE GENOMIC DNA]</scope>
    <source>
        <strain evidence="14">Intl2013</strain>
        <tissue evidence="14">Whole animal</tissue>
    </source>
</reference>
<dbReference type="GO" id="GO:0000981">
    <property type="term" value="F:DNA-binding transcription factor activity, RNA polymerase II-specific"/>
    <property type="evidence" value="ECO:0007669"/>
    <property type="project" value="TreeGrafter"/>
</dbReference>
<dbReference type="SMART" id="SM00132">
    <property type="entry name" value="LIM"/>
    <property type="match status" value="2"/>
</dbReference>
<evidence type="ECO:0000313" key="15">
    <source>
        <dbReference type="Proteomes" id="UP000078046"/>
    </source>
</evidence>
<dbReference type="GO" id="GO:0046872">
    <property type="term" value="F:metal ion binding"/>
    <property type="evidence" value="ECO:0007669"/>
    <property type="project" value="UniProtKB-KW"/>
</dbReference>
<evidence type="ECO:0000256" key="6">
    <source>
        <dbReference type="ARBA" id="ARBA00023125"/>
    </source>
</evidence>
<gene>
    <name evidence="14" type="ORF">A3Q56_01614</name>
</gene>
<evidence type="ECO:0000256" key="7">
    <source>
        <dbReference type="ARBA" id="ARBA00023155"/>
    </source>
</evidence>
<evidence type="ECO:0000256" key="4">
    <source>
        <dbReference type="ARBA" id="ARBA00022833"/>
    </source>
</evidence>
<dbReference type="Pfam" id="PF00412">
    <property type="entry name" value="LIM"/>
    <property type="match status" value="1"/>
</dbReference>
<dbReference type="InterPro" id="IPR009057">
    <property type="entry name" value="Homeodomain-like_sf"/>
</dbReference>
<comment type="caution">
    <text evidence="14">The sequence shown here is derived from an EMBL/GenBank/DDBJ whole genome shotgun (WGS) entry which is preliminary data.</text>
</comment>
<dbReference type="GO" id="GO:0005634">
    <property type="term" value="C:nucleus"/>
    <property type="evidence" value="ECO:0007669"/>
    <property type="project" value="UniProtKB-SubCell"/>
</dbReference>
<dbReference type="Gene3D" id="2.10.110.10">
    <property type="entry name" value="Cysteine Rich Protein"/>
    <property type="match status" value="2"/>
</dbReference>
<dbReference type="SUPFAM" id="SSF57716">
    <property type="entry name" value="Glucocorticoid receptor-like (DNA-binding domain)"/>
    <property type="match status" value="1"/>
</dbReference>
<dbReference type="CDD" id="cd08368">
    <property type="entry name" value="LIM"/>
    <property type="match status" value="1"/>
</dbReference>
<comment type="subcellular location">
    <subcellularLocation>
        <location evidence="1 9 11">Nucleus</location>
    </subcellularLocation>
</comment>
<keyword evidence="2 10" id="KW-0479">Metal-binding</keyword>
<dbReference type="GO" id="GO:0000977">
    <property type="term" value="F:RNA polymerase II transcription regulatory region sequence-specific DNA binding"/>
    <property type="evidence" value="ECO:0007669"/>
    <property type="project" value="TreeGrafter"/>
</dbReference>
<proteinExistence type="predicted"/>
<name>A0A177B8M3_9BILA</name>
<evidence type="ECO:0000256" key="9">
    <source>
        <dbReference type="PROSITE-ProRule" id="PRU00108"/>
    </source>
</evidence>
<evidence type="ECO:0000256" key="11">
    <source>
        <dbReference type="RuleBase" id="RU000682"/>
    </source>
</evidence>
<dbReference type="OrthoDB" id="6159439at2759"/>
<dbReference type="Pfam" id="PF00046">
    <property type="entry name" value="Homeodomain"/>
    <property type="match status" value="1"/>
</dbReference>
<keyword evidence="7 9" id="KW-0371">Homeobox</keyword>
<evidence type="ECO:0000256" key="3">
    <source>
        <dbReference type="ARBA" id="ARBA00022737"/>
    </source>
</evidence>
<dbReference type="PANTHER" id="PTHR24208">
    <property type="entry name" value="LIM/HOMEOBOX PROTEIN LHX"/>
    <property type="match status" value="1"/>
</dbReference>